<evidence type="ECO:0000256" key="1">
    <source>
        <dbReference type="ARBA" id="ARBA00023015"/>
    </source>
</evidence>
<reference evidence="6" key="1">
    <citation type="submission" date="2019-04" db="EMBL/GenBank/DDBJ databases">
        <title>Genome sequencing of Clostridium botulinum Groups I-IV and Clostridium butyricum.</title>
        <authorList>
            <person name="Brunt J."/>
            <person name="Van Vliet A.H.M."/>
            <person name="Stringer S.C."/>
            <person name="Carter A.T."/>
            <person name="Peck M.W."/>
        </authorList>
    </citation>
    <scope>NUCLEOTIDE SEQUENCE</scope>
    <source>
        <strain evidence="6">IFR 15/031</strain>
    </source>
</reference>
<protein>
    <submittedName>
        <fullName evidence="6">TetR/AcrR family transcriptional regulator</fullName>
    </submittedName>
</protein>
<dbReference type="InterPro" id="IPR001647">
    <property type="entry name" value="HTH_TetR"/>
</dbReference>
<keyword evidence="3" id="KW-0804">Transcription</keyword>
<accession>A0A6G4EBW6</accession>
<dbReference type="PANTHER" id="PTHR47506:SF3">
    <property type="entry name" value="HTH-TYPE TRANSCRIPTIONAL REGULATOR LMRA"/>
    <property type="match status" value="1"/>
</dbReference>
<keyword evidence="1" id="KW-0805">Transcription regulation</keyword>
<evidence type="ECO:0000256" key="2">
    <source>
        <dbReference type="ARBA" id="ARBA00023125"/>
    </source>
</evidence>
<feature type="DNA-binding region" description="H-T-H motif" evidence="4">
    <location>
        <begin position="34"/>
        <end position="53"/>
    </location>
</feature>
<dbReference type="Gene3D" id="1.10.357.10">
    <property type="entry name" value="Tetracycline Repressor, domain 2"/>
    <property type="match status" value="1"/>
</dbReference>
<dbReference type="EMBL" id="SWRL01000001">
    <property type="protein sequence ID" value="NFH60664.1"/>
    <property type="molecule type" value="Genomic_DNA"/>
</dbReference>
<dbReference type="GO" id="GO:0003677">
    <property type="term" value="F:DNA binding"/>
    <property type="evidence" value="ECO:0007669"/>
    <property type="project" value="UniProtKB-UniRule"/>
</dbReference>
<keyword evidence="2 4" id="KW-0238">DNA-binding</keyword>
<name>A0A6G4EBW6_CLOBO</name>
<evidence type="ECO:0000259" key="5">
    <source>
        <dbReference type="PROSITE" id="PS50977"/>
    </source>
</evidence>
<feature type="domain" description="HTH tetR-type" evidence="5">
    <location>
        <begin position="11"/>
        <end position="71"/>
    </location>
</feature>
<dbReference type="RefSeq" id="WP_061318227.1">
    <property type="nucleotide sequence ID" value="NZ_CP013247.1"/>
</dbReference>
<evidence type="ECO:0000313" key="6">
    <source>
        <dbReference type="EMBL" id="NFH60664.1"/>
    </source>
</evidence>
<sequence>MPKGFTENEKTIITEKLIKECKSNWQKYGYKKTSIDVLCRDIGISKGSFYSFFDTKEDLFYQVIKETQEHLYEIVEERISQNQSKYGVAEALKEIYLEYSKSSFMYDTKNPDFLSFFNKLSEQQRKELTEKSYVGTKFMLNKPFLSLKIDEDLAISVLTAMLTSISQKDKMLCDSVKVFGFMIDNLIDDIFN</sequence>
<gene>
    <name evidence="6" type="ORF">FC962_01850</name>
</gene>
<organism evidence="6">
    <name type="scientific">Clostridium botulinum</name>
    <dbReference type="NCBI Taxonomy" id="1491"/>
    <lineage>
        <taxon>Bacteria</taxon>
        <taxon>Bacillati</taxon>
        <taxon>Bacillota</taxon>
        <taxon>Clostridia</taxon>
        <taxon>Eubacteriales</taxon>
        <taxon>Clostridiaceae</taxon>
        <taxon>Clostridium</taxon>
    </lineage>
</organism>
<evidence type="ECO:0000256" key="3">
    <source>
        <dbReference type="ARBA" id="ARBA00023163"/>
    </source>
</evidence>
<comment type="caution">
    <text evidence="6">The sequence shown here is derived from an EMBL/GenBank/DDBJ whole genome shotgun (WGS) entry which is preliminary data.</text>
</comment>
<evidence type="ECO:0000256" key="4">
    <source>
        <dbReference type="PROSITE-ProRule" id="PRU00335"/>
    </source>
</evidence>
<dbReference type="SUPFAM" id="SSF46689">
    <property type="entry name" value="Homeodomain-like"/>
    <property type="match status" value="1"/>
</dbReference>
<dbReference type="Pfam" id="PF00440">
    <property type="entry name" value="TetR_N"/>
    <property type="match status" value="1"/>
</dbReference>
<dbReference type="AlphaFoldDB" id="A0A6G4EBW6"/>
<dbReference type="InterPro" id="IPR009057">
    <property type="entry name" value="Homeodomain-like_sf"/>
</dbReference>
<dbReference type="InterPro" id="IPR023772">
    <property type="entry name" value="DNA-bd_HTH_TetR-type_CS"/>
</dbReference>
<dbReference type="PROSITE" id="PS50977">
    <property type="entry name" value="HTH_TETR_2"/>
    <property type="match status" value="1"/>
</dbReference>
<dbReference type="PANTHER" id="PTHR47506">
    <property type="entry name" value="TRANSCRIPTIONAL REGULATORY PROTEIN"/>
    <property type="match status" value="1"/>
</dbReference>
<dbReference type="PROSITE" id="PS01081">
    <property type="entry name" value="HTH_TETR_1"/>
    <property type="match status" value="1"/>
</dbReference>
<proteinExistence type="predicted"/>